<reference evidence="2" key="1">
    <citation type="submission" date="2022-11" db="UniProtKB">
        <authorList>
            <consortium name="WormBaseParasite"/>
        </authorList>
    </citation>
    <scope>IDENTIFICATION</scope>
</reference>
<dbReference type="Proteomes" id="UP000887566">
    <property type="component" value="Unplaced"/>
</dbReference>
<name>A0A914X8N0_9BILA</name>
<evidence type="ECO:0000313" key="1">
    <source>
        <dbReference type="Proteomes" id="UP000887566"/>
    </source>
</evidence>
<proteinExistence type="predicted"/>
<organism evidence="1 2">
    <name type="scientific">Plectus sambesii</name>
    <dbReference type="NCBI Taxonomy" id="2011161"/>
    <lineage>
        <taxon>Eukaryota</taxon>
        <taxon>Metazoa</taxon>
        <taxon>Ecdysozoa</taxon>
        <taxon>Nematoda</taxon>
        <taxon>Chromadorea</taxon>
        <taxon>Plectida</taxon>
        <taxon>Plectina</taxon>
        <taxon>Plectoidea</taxon>
        <taxon>Plectidae</taxon>
        <taxon>Plectus</taxon>
    </lineage>
</organism>
<keyword evidence="1" id="KW-1185">Reference proteome</keyword>
<protein>
    <submittedName>
        <fullName evidence="2">Uncharacterized protein</fullName>
    </submittedName>
</protein>
<dbReference type="WBParaSite" id="PSAMB.scaffold7008size8430.g29449.t1">
    <property type="protein sequence ID" value="PSAMB.scaffold7008size8430.g29449.t1"/>
    <property type="gene ID" value="PSAMB.scaffold7008size8430.g29449"/>
</dbReference>
<dbReference type="AlphaFoldDB" id="A0A914X8N0"/>
<sequence>MQKQCQWRIIPPSRAVGPTADESIPIHSRTSESAVVDVALRQTLSKHQRIDRRQFFLPPCPSHAIRGLVVAQKKAVGKLVHSSEKVPTIPLVDRRHVTVSTFRESPSQT</sequence>
<accession>A0A914X8N0</accession>
<evidence type="ECO:0000313" key="2">
    <source>
        <dbReference type="WBParaSite" id="PSAMB.scaffold7008size8430.g29449.t1"/>
    </source>
</evidence>